<proteinExistence type="predicted"/>
<dbReference type="EMBL" id="UINC01043865">
    <property type="protein sequence ID" value="SVB48505.1"/>
    <property type="molecule type" value="Genomic_DNA"/>
</dbReference>
<name>A0A382EDD8_9ZZZZ</name>
<evidence type="ECO:0000256" key="1">
    <source>
        <dbReference type="SAM" id="Phobius"/>
    </source>
</evidence>
<dbReference type="AlphaFoldDB" id="A0A382EDD8"/>
<accession>A0A382EDD8</accession>
<gene>
    <name evidence="2" type="ORF">METZ01_LOCUS201359</name>
</gene>
<feature type="transmembrane region" description="Helical" evidence="1">
    <location>
        <begin position="66"/>
        <end position="85"/>
    </location>
</feature>
<organism evidence="2">
    <name type="scientific">marine metagenome</name>
    <dbReference type="NCBI Taxonomy" id="408172"/>
    <lineage>
        <taxon>unclassified sequences</taxon>
        <taxon>metagenomes</taxon>
        <taxon>ecological metagenomes</taxon>
    </lineage>
</organism>
<sequence length="91" mass="10005">MLLLLSALWWTTMCFQRFRRMRGRLISLRVELAMAAGLALVGLLVVPLVILSFWPGLMVLGLVTPLALAIAATVVLYLLAIVLSVSPLRMV</sequence>
<evidence type="ECO:0000313" key="2">
    <source>
        <dbReference type="EMBL" id="SVB48505.1"/>
    </source>
</evidence>
<feature type="transmembrane region" description="Helical" evidence="1">
    <location>
        <begin position="30"/>
        <end position="54"/>
    </location>
</feature>
<keyword evidence="1" id="KW-0472">Membrane</keyword>
<reference evidence="2" key="1">
    <citation type="submission" date="2018-05" db="EMBL/GenBank/DDBJ databases">
        <authorList>
            <person name="Lanie J.A."/>
            <person name="Ng W.-L."/>
            <person name="Kazmierczak K.M."/>
            <person name="Andrzejewski T.M."/>
            <person name="Davidsen T.M."/>
            <person name="Wayne K.J."/>
            <person name="Tettelin H."/>
            <person name="Glass J.I."/>
            <person name="Rusch D."/>
            <person name="Podicherti R."/>
            <person name="Tsui H.-C.T."/>
            <person name="Winkler M.E."/>
        </authorList>
    </citation>
    <scope>NUCLEOTIDE SEQUENCE</scope>
</reference>
<protein>
    <submittedName>
        <fullName evidence="2">Uncharacterized protein</fullName>
    </submittedName>
</protein>
<keyword evidence="1" id="KW-1133">Transmembrane helix</keyword>
<keyword evidence="1" id="KW-0812">Transmembrane</keyword>